<feature type="region of interest" description="Disordered" evidence="1">
    <location>
        <begin position="1"/>
        <end position="23"/>
    </location>
</feature>
<feature type="region of interest" description="Disordered" evidence="1">
    <location>
        <begin position="77"/>
        <end position="125"/>
    </location>
</feature>
<feature type="compositionally biased region" description="Basic and acidic residues" evidence="1">
    <location>
        <begin position="77"/>
        <end position="89"/>
    </location>
</feature>
<organism evidence="2 3">
    <name type="scientific">Natrinema versiforme</name>
    <dbReference type="NCBI Taxonomy" id="88724"/>
    <lineage>
        <taxon>Archaea</taxon>
        <taxon>Methanobacteriati</taxon>
        <taxon>Methanobacteriota</taxon>
        <taxon>Stenosarchaea group</taxon>
        <taxon>Halobacteria</taxon>
        <taxon>Halobacteriales</taxon>
        <taxon>Natrialbaceae</taxon>
        <taxon>Natrinema</taxon>
    </lineage>
</organism>
<accession>A0A4P8WIR7</accession>
<evidence type="ECO:0000256" key="1">
    <source>
        <dbReference type="SAM" id="MobiDB-lite"/>
    </source>
</evidence>
<feature type="compositionally biased region" description="Basic and acidic residues" evidence="1">
    <location>
        <begin position="1"/>
        <end position="17"/>
    </location>
</feature>
<gene>
    <name evidence="2" type="ORF">FEJ81_11550</name>
</gene>
<dbReference type="KEGG" id="nvr:FEJ81_11550"/>
<name>A0A4P8WIR7_9EURY</name>
<dbReference type="AlphaFoldDB" id="A0A4P8WIR7"/>
<proteinExistence type="predicted"/>
<dbReference type="OrthoDB" id="168567at2157"/>
<protein>
    <submittedName>
        <fullName evidence="2">RSAM-partnered protein</fullName>
    </submittedName>
</protein>
<dbReference type="Pfam" id="PF06243">
    <property type="entry name" value="PaaB"/>
    <property type="match status" value="1"/>
</dbReference>
<dbReference type="InterPro" id="IPR023976">
    <property type="entry name" value="CHP04031_Htur1727"/>
</dbReference>
<evidence type="ECO:0000313" key="3">
    <source>
        <dbReference type="Proteomes" id="UP000302218"/>
    </source>
</evidence>
<evidence type="ECO:0000313" key="2">
    <source>
        <dbReference type="EMBL" id="QCS42962.1"/>
    </source>
</evidence>
<dbReference type="InterPro" id="IPR009359">
    <property type="entry name" value="PaaB"/>
</dbReference>
<dbReference type="InterPro" id="IPR038693">
    <property type="entry name" value="PaaB_sf"/>
</dbReference>
<dbReference type="GeneID" id="40265917"/>
<dbReference type="RefSeq" id="WP_138245435.1">
    <property type="nucleotide sequence ID" value="NZ_CP040330.1"/>
</dbReference>
<feature type="compositionally biased region" description="Acidic residues" evidence="1">
    <location>
        <begin position="90"/>
        <end position="108"/>
    </location>
</feature>
<reference evidence="3" key="1">
    <citation type="submission" date="2019-05" db="EMBL/GenBank/DDBJ databases">
        <title>Genome sequence and methylation pattern of the halophilic Archaeon Natrinema versiforme BOL5-4.</title>
        <authorList>
            <person name="DasSarma P."/>
            <person name="Anton B.P."/>
            <person name="DasSarma S.L."/>
            <person name="Martinez F.L."/>
            <person name="Guzman D."/>
            <person name="Roberts R.J."/>
            <person name="DasSarma S."/>
        </authorList>
    </citation>
    <scope>NUCLEOTIDE SEQUENCE [LARGE SCALE GENOMIC DNA]</scope>
    <source>
        <strain evidence="3">BOL5-4</strain>
    </source>
</reference>
<sequence>MVEKARRSAVESDERGNPTRQWEVFVREEAGDPMRHVGSVAAASGTEAHEHASRLFGWYAADVWLCPAEEVERYSTRGLADDAAERSDEAGGDDDDGDGDGEADDESEEPRVYKETAGASEVNSL</sequence>
<dbReference type="Gene3D" id="3.10.20.520">
    <property type="entry name" value="Phenylacetic acid degradation B"/>
    <property type="match status" value="1"/>
</dbReference>
<dbReference type="Proteomes" id="UP000302218">
    <property type="component" value="Chromosome"/>
</dbReference>
<dbReference type="NCBIfam" id="TIGR04031">
    <property type="entry name" value="Htur_1727_fam"/>
    <property type="match status" value="1"/>
</dbReference>
<dbReference type="EMBL" id="CP040330">
    <property type="protein sequence ID" value="QCS42962.1"/>
    <property type="molecule type" value="Genomic_DNA"/>
</dbReference>